<dbReference type="Pfam" id="PF11743">
    <property type="entry name" value="DUF3301"/>
    <property type="match status" value="1"/>
</dbReference>
<evidence type="ECO:0000256" key="1">
    <source>
        <dbReference type="SAM" id="SignalP"/>
    </source>
</evidence>
<keyword evidence="3" id="KW-1185">Reference proteome</keyword>
<dbReference type="PATRIC" id="fig|1121015.4.peg.564"/>
<accession>A0A091AXF4</accession>
<comment type="caution">
    <text evidence="2">The sequence shown here is derived from an EMBL/GenBank/DDBJ whole genome shotgun (WGS) entry which is preliminary data.</text>
</comment>
<sequence>MTWLMILLMLAAPAIAYWSAGRAAAELAVHHGRRACYHAGVQWLDQSVHLVKVRLRRSESGWLGWERHFRFEYSSGGEDRRAGLVIMHGRALAGLVGPMPEEASVH</sequence>
<evidence type="ECO:0008006" key="4">
    <source>
        <dbReference type="Google" id="ProtNLM"/>
    </source>
</evidence>
<evidence type="ECO:0000313" key="3">
    <source>
        <dbReference type="Proteomes" id="UP000029385"/>
    </source>
</evidence>
<proteinExistence type="predicted"/>
<gene>
    <name evidence="2" type="ORF">N789_02870</name>
</gene>
<feature type="signal peptide" evidence="1">
    <location>
        <begin position="1"/>
        <end position="16"/>
    </location>
</feature>
<dbReference type="STRING" id="1121015.GCA_000420545_01519"/>
<dbReference type="InterPro" id="IPR021732">
    <property type="entry name" value="DUF3301"/>
</dbReference>
<dbReference type="eggNOG" id="ENOG5032ZC9">
    <property type="taxonomic scope" value="Bacteria"/>
</dbReference>
<dbReference type="OrthoDB" id="5959530at2"/>
<dbReference type="AlphaFoldDB" id="A0A091AXF4"/>
<feature type="chain" id="PRO_5001869079" description="DUF3301 domain-containing protein" evidence="1">
    <location>
        <begin position="17"/>
        <end position="106"/>
    </location>
</feature>
<name>A0A091AXF4_9GAMM</name>
<dbReference type="Proteomes" id="UP000029385">
    <property type="component" value="Unassembled WGS sequence"/>
</dbReference>
<organism evidence="2 3">
    <name type="scientific">Arenimonas oryziterrae DSM 21050 = YC6267</name>
    <dbReference type="NCBI Taxonomy" id="1121015"/>
    <lineage>
        <taxon>Bacteria</taxon>
        <taxon>Pseudomonadati</taxon>
        <taxon>Pseudomonadota</taxon>
        <taxon>Gammaproteobacteria</taxon>
        <taxon>Lysobacterales</taxon>
        <taxon>Lysobacteraceae</taxon>
        <taxon>Arenimonas</taxon>
    </lineage>
</organism>
<dbReference type="EMBL" id="AVCI01000001">
    <property type="protein sequence ID" value="KFN44978.1"/>
    <property type="molecule type" value="Genomic_DNA"/>
</dbReference>
<protein>
    <recommendedName>
        <fullName evidence="4">DUF3301 domain-containing protein</fullName>
    </recommendedName>
</protein>
<reference evidence="2 3" key="1">
    <citation type="submission" date="2013-09" db="EMBL/GenBank/DDBJ databases">
        <title>Genome sequencing of Arenimonas oryziterrae.</title>
        <authorList>
            <person name="Chen F."/>
            <person name="Wang G."/>
        </authorList>
    </citation>
    <scope>NUCLEOTIDE SEQUENCE [LARGE SCALE GENOMIC DNA]</scope>
    <source>
        <strain evidence="2 3">YC6267</strain>
    </source>
</reference>
<keyword evidence="1" id="KW-0732">Signal</keyword>
<evidence type="ECO:0000313" key="2">
    <source>
        <dbReference type="EMBL" id="KFN44978.1"/>
    </source>
</evidence>